<gene>
    <name evidence="1" type="ORF">MG3_06250</name>
</gene>
<sequence length="107" mass="12493">MCLIKLCHIKVYLRNKVAGYNIIDKKNYNLTSIWGKNSKTLPINFLPHIFCQFKFYDNQKLKSLLQNSVLPPFVSLNFAKKHTKKFSVFQSLVNSLSITIRKLLKLC</sequence>
<dbReference type="AlphaFoldDB" id="A0AB34PK62"/>
<dbReference type="SMR" id="A0AB34PK62"/>
<protein>
    <submittedName>
        <fullName evidence="1">Uncharacterized protein</fullName>
    </submittedName>
</protein>
<dbReference type="Proteomes" id="UP000030161">
    <property type="component" value="Unassembled WGS sequence"/>
</dbReference>
<organism evidence="1 2">
    <name type="scientific">Candida albicans P78048</name>
    <dbReference type="NCBI Taxonomy" id="1094989"/>
    <lineage>
        <taxon>Eukaryota</taxon>
        <taxon>Fungi</taxon>
        <taxon>Dikarya</taxon>
        <taxon>Ascomycota</taxon>
        <taxon>Saccharomycotina</taxon>
        <taxon>Pichiomycetes</taxon>
        <taxon>Debaryomycetaceae</taxon>
        <taxon>Candida/Lodderomyces clade</taxon>
        <taxon>Candida</taxon>
    </lineage>
</organism>
<evidence type="ECO:0000313" key="2">
    <source>
        <dbReference type="Proteomes" id="UP000030161"/>
    </source>
</evidence>
<evidence type="ECO:0000313" key="1">
    <source>
        <dbReference type="EMBL" id="KGR00580.1"/>
    </source>
</evidence>
<dbReference type="EMBL" id="AJIX01000058">
    <property type="protein sequence ID" value="KGR00580.1"/>
    <property type="molecule type" value="Genomic_DNA"/>
</dbReference>
<accession>A0AB34PK62</accession>
<proteinExistence type="predicted"/>
<name>A0AB34PK62_CANAX</name>
<reference evidence="1 2" key="1">
    <citation type="submission" date="2013-12" db="EMBL/GenBank/DDBJ databases">
        <title>The Genome Sequence of Candida albicans P78048.</title>
        <authorList>
            <consortium name="The Broad Institute Genome Sequencing Platform"/>
            <consortium name="The Broad Institute Genome Sequencing Center for Infectious Disease"/>
            <person name="Cuomo C."/>
            <person name="Bennett R."/>
            <person name="Hirakawa M."/>
            <person name="Noverr M."/>
            <person name="Mitchell A."/>
            <person name="Young S.K."/>
            <person name="Zeng Q."/>
            <person name="Gargeya S."/>
            <person name="Fitzgerald M."/>
            <person name="Abouelleil A."/>
            <person name="Alvarado L."/>
            <person name="Berlin A.M."/>
            <person name="Chapman S.B."/>
            <person name="Dewar J."/>
            <person name="Goldberg J."/>
            <person name="Griggs A."/>
            <person name="Gujja S."/>
            <person name="Hansen M."/>
            <person name="Howarth C."/>
            <person name="Imamovic A."/>
            <person name="Larimer J."/>
            <person name="McCowan C."/>
            <person name="Murphy C."/>
            <person name="Pearson M."/>
            <person name="Priest M."/>
            <person name="Roberts A."/>
            <person name="Saif S."/>
            <person name="Shea T."/>
            <person name="Sykes S."/>
            <person name="Wortman J."/>
            <person name="Nusbaum C."/>
            <person name="Birren B."/>
        </authorList>
    </citation>
    <scope>NUCLEOTIDE SEQUENCE [LARGE SCALE GENOMIC DNA]</scope>
    <source>
        <strain evidence="1 2">P78048</strain>
    </source>
</reference>
<comment type="caution">
    <text evidence="1">The sequence shown here is derived from an EMBL/GenBank/DDBJ whole genome shotgun (WGS) entry which is preliminary data.</text>
</comment>